<reference evidence="3" key="1">
    <citation type="submission" date="2018-11" db="EMBL/GenBank/DDBJ databases">
        <authorList>
            <consortium name="Pathogen Informatics"/>
        </authorList>
    </citation>
    <scope>NUCLEOTIDE SEQUENCE</scope>
</reference>
<proteinExistence type="predicted"/>
<evidence type="ECO:0000256" key="2">
    <source>
        <dbReference type="SAM" id="Phobius"/>
    </source>
</evidence>
<gene>
    <name evidence="3" type="ORF">PXEA_LOCUS8900</name>
</gene>
<keyword evidence="2" id="KW-0472">Membrane</keyword>
<feature type="compositionally biased region" description="Basic residues" evidence="1">
    <location>
        <begin position="402"/>
        <end position="411"/>
    </location>
</feature>
<feature type="transmembrane region" description="Helical" evidence="2">
    <location>
        <begin position="98"/>
        <end position="117"/>
    </location>
</feature>
<keyword evidence="2" id="KW-0812">Transmembrane</keyword>
<sequence>MPGCEAHNSSRPNFSLCRLAHRGSCRCGQACLVSRLMFSQLDACLAACNCSPFLATSDKIDVTNTSLNDSISLGTEDEENAGGAGGAAATSSGSSLPFVVGVIIAFLVILVGVAVFVNKGACKRHSTGLTVTVSSFLAVDSGGLMPGADSSGSDGTPANCSVRRNTDRRLLVAEECAGGEVPAKLLPNGTGGTAGPYLYTSVNGLYSATSSAVTSSSWFGVLGSNCLAGHRKCLSTSGQGITGDVESRTVPVGGGSASSLVLLDGFVEEPSVSYNIPQKARSAFRLYSAPEVVTFGMNTQAGLFQPGDVLLPHEVEEDDGNENDNAGDGDEAALVVLVHETAESEIEGEDLAVDDEVEGEHCQVMLTNARDILHDPAGTGHELPITALFNEKELVLSATKGGGKKNVKRKGKDHETVPDVKKTRKKKKVNKENKGKVVTEEKDKKNRKKKPAKVDVISEIGRSDQSNHNPPRDNDSSILSSNKIASGVPGRIVHIRSNGCPKVSRTPERSPLIQPDRFITDSSRLYDLALAKPLDQVTEDSKYERSSPPAAGRICAGFARQKLQFDPVFQRPGKGRQQEVQVIATGLFDRPDNQRLRRQLLPQQLSYGHYRLLVRPQGVTELQEFTIPATPPTLMSSSPAFDYSGILQIIGNPFFSNAFVKYRAFFICGSLIYKLKELRCLLSFGLPFVFGPSSIAVSALFKMRFGAYMHACLDASRRYPYIVLFYFVKCMIIIFLMLFSNCMALLHHPFSIMPN</sequence>
<keyword evidence="4" id="KW-1185">Reference proteome</keyword>
<feature type="compositionally biased region" description="Basic and acidic residues" evidence="1">
    <location>
        <begin position="430"/>
        <end position="444"/>
    </location>
</feature>
<feature type="transmembrane region" description="Helical" evidence="2">
    <location>
        <begin position="721"/>
        <end position="746"/>
    </location>
</feature>
<dbReference type="AlphaFoldDB" id="A0A3S5A9V3"/>
<dbReference type="Proteomes" id="UP000784294">
    <property type="component" value="Unassembled WGS sequence"/>
</dbReference>
<accession>A0A3S5A9V3</accession>
<feature type="region of interest" description="Disordered" evidence="1">
    <location>
        <begin position="400"/>
        <end position="482"/>
    </location>
</feature>
<evidence type="ECO:0000313" key="4">
    <source>
        <dbReference type="Proteomes" id="UP000784294"/>
    </source>
</evidence>
<protein>
    <submittedName>
        <fullName evidence="3">Uncharacterized protein</fullName>
    </submittedName>
</protein>
<evidence type="ECO:0000313" key="3">
    <source>
        <dbReference type="EMBL" id="VEL15460.1"/>
    </source>
</evidence>
<name>A0A3S5A9V3_9PLAT</name>
<dbReference type="EMBL" id="CAAALY010024683">
    <property type="protein sequence ID" value="VEL15460.1"/>
    <property type="molecule type" value="Genomic_DNA"/>
</dbReference>
<dbReference type="OrthoDB" id="348678at2759"/>
<feature type="compositionally biased region" description="Basic and acidic residues" evidence="1">
    <location>
        <begin position="412"/>
        <end position="421"/>
    </location>
</feature>
<organism evidence="3 4">
    <name type="scientific">Protopolystoma xenopodis</name>
    <dbReference type="NCBI Taxonomy" id="117903"/>
    <lineage>
        <taxon>Eukaryota</taxon>
        <taxon>Metazoa</taxon>
        <taxon>Spiralia</taxon>
        <taxon>Lophotrochozoa</taxon>
        <taxon>Platyhelminthes</taxon>
        <taxon>Monogenea</taxon>
        <taxon>Polyopisthocotylea</taxon>
        <taxon>Polystomatidea</taxon>
        <taxon>Polystomatidae</taxon>
        <taxon>Protopolystoma</taxon>
    </lineage>
</organism>
<keyword evidence="2" id="KW-1133">Transmembrane helix</keyword>
<evidence type="ECO:0000256" key="1">
    <source>
        <dbReference type="SAM" id="MobiDB-lite"/>
    </source>
</evidence>
<feature type="transmembrane region" description="Helical" evidence="2">
    <location>
        <begin position="680"/>
        <end position="701"/>
    </location>
</feature>
<comment type="caution">
    <text evidence="3">The sequence shown here is derived from an EMBL/GenBank/DDBJ whole genome shotgun (WGS) entry which is preliminary data.</text>
</comment>